<gene>
    <name evidence="1" type="ORF">NBO_469g0007</name>
</gene>
<protein>
    <recommendedName>
        <fullName evidence="3">THUMP domain-containing protein</fullName>
    </recommendedName>
</protein>
<dbReference type="PANTHER" id="PTHR13452">
    <property type="entry name" value="THUMP DOMAIN CONTAINING PROTEIN 1-RELATED"/>
    <property type="match status" value="1"/>
</dbReference>
<dbReference type="PANTHER" id="PTHR13452:SF10">
    <property type="entry name" value="THUMP DOMAIN-CONTAINING PROTEIN 1"/>
    <property type="match status" value="1"/>
</dbReference>
<dbReference type="InterPro" id="IPR040183">
    <property type="entry name" value="THUMPD1-like"/>
</dbReference>
<reference evidence="1 2" key="1">
    <citation type="journal article" date="2013" name="BMC Genomics">
        <title>Comparative genomics of parasitic silkworm microsporidia reveal an association between genome expansion and host adaptation.</title>
        <authorList>
            <person name="Pan G."/>
            <person name="Xu J."/>
            <person name="Li T."/>
            <person name="Xia Q."/>
            <person name="Liu S.L."/>
            <person name="Zhang G."/>
            <person name="Li S."/>
            <person name="Li C."/>
            <person name="Liu H."/>
            <person name="Yang L."/>
            <person name="Liu T."/>
            <person name="Zhang X."/>
            <person name="Wu Z."/>
            <person name="Fan W."/>
            <person name="Dang X."/>
            <person name="Xiang H."/>
            <person name="Tao M."/>
            <person name="Li Y."/>
            <person name="Hu J."/>
            <person name="Li Z."/>
            <person name="Lin L."/>
            <person name="Luo J."/>
            <person name="Geng L."/>
            <person name="Wang L."/>
            <person name="Long M."/>
            <person name="Wan Y."/>
            <person name="He N."/>
            <person name="Zhang Z."/>
            <person name="Lu C."/>
            <person name="Keeling P.J."/>
            <person name="Wang J."/>
            <person name="Xiang Z."/>
            <person name="Zhou Z."/>
        </authorList>
    </citation>
    <scope>NUCLEOTIDE SEQUENCE [LARGE SCALE GENOMIC DNA]</scope>
    <source>
        <strain evidence="2">CQ1 / CVCC 102059</strain>
    </source>
</reference>
<proteinExistence type="predicted"/>
<sequence>MKTVYSERPKSFKHFEMKKGFYISCKKGREEKAFKEVSSVLKNLLESSKEYSQYEDIDIEKEIKKEVDLLHSNPFKVYFQYSSMLFISNGSSVSSSRLYNLLRDNQVSFVFAHRVVPFDAFFKFEETLLCEMIKCIKTDKTYKILYEERFVPENMKLRVFDCITSNLKCTVDLSNPYYLIVVQALKNFIGVSVIENEKFNFNFSKDLNRTYEKEV</sequence>
<dbReference type="SUPFAM" id="SSF143437">
    <property type="entry name" value="THUMP domain-like"/>
    <property type="match status" value="1"/>
</dbReference>
<organism evidence="1 2">
    <name type="scientific">Nosema bombycis (strain CQ1 / CVCC 102059)</name>
    <name type="common">Microsporidian parasite</name>
    <name type="synonym">Pebrine of silkworm</name>
    <dbReference type="NCBI Taxonomy" id="578461"/>
    <lineage>
        <taxon>Eukaryota</taxon>
        <taxon>Fungi</taxon>
        <taxon>Fungi incertae sedis</taxon>
        <taxon>Microsporidia</taxon>
        <taxon>Nosematidae</taxon>
        <taxon>Nosema</taxon>
    </lineage>
</organism>
<dbReference type="Proteomes" id="UP000016927">
    <property type="component" value="Unassembled WGS sequence"/>
</dbReference>
<dbReference type="Gene3D" id="3.30.2300.10">
    <property type="entry name" value="THUMP superfamily"/>
    <property type="match status" value="1"/>
</dbReference>
<dbReference type="OrthoDB" id="367221at2759"/>
<keyword evidence="2" id="KW-1185">Reference proteome</keyword>
<accession>R0MHM0</accession>
<dbReference type="AlphaFoldDB" id="R0MHM0"/>
<dbReference type="HOGENOM" id="CLU_121524_0_0_1"/>
<dbReference type="GO" id="GO:0006400">
    <property type="term" value="P:tRNA modification"/>
    <property type="evidence" value="ECO:0007669"/>
    <property type="project" value="InterPro"/>
</dbReference>
<evidence type="ECO:0000313" key="1">
    <source>
        <dbReference type="EMBL" id="EOB12293.1"/>
    </source>
</evidence>
<dbReference type="VEuPathDB" id="MicrosporidiaDB:NBO_469g0007"/>
<dbReference type="OMA" id="KTHIGGA"/>
<evidence type="ECO:0008006" key="3">
    <source>
        <dbReference type="Google" id="ProtNLM"/>
    </source>
</evidence>
<dbReference type="GO" id="GO:0003723">
    <property type="term" value="F:RNA binding"/>
    <property type="evidence" value="ECO:0007669"/>
    <property type="project" value="InterPro"/>
</dbReference>
<dbReference type="EMBL" id="KB909377">
    <property type="protein sequence ID" value="EOB12293.1"/>
    <property type="molecule type" value="Genomic_DNA"/>
</dbReference>
<name>R0MHM0_NOSB1</name>
<evidence type="ECO:0000313" key="2">
    <source>
        <dbReference type="Proteomes" id="UP000016927"/>
    </source>
</evidence>